<dbReference type="SUPFAM" id="SSF110004">
    <property type="entry name" value="Glycolipid transfer protein, GLTP"/>
    <property type="match status" value="1"/>
</dbReference>
<dbReference type="InterPro" id="IPR036497">
    <property type="entry name" value="GLTP_sf"/>
</dbReference>
<name>A0AAV5HUU7_9ROSI</name>
<reference evidence="2 3" key="1">
    <citation type="journal article" date="2021" name="Commun. Biol.">
        <title>The genome of Shorea leprosula (Dipterocarpaceae) highlights the ecological relevance of drought in aseasonal tropical rainforests.</title>
        <authorList>
            <person name="Ng K.K.S."/>
            <person name="Kobayashi M.J."/>
            <person name="Fawcett J.A."/>
            <person name="Hatakeyama M."/>
            <person name="Paape T."/>
            <person name="Ng C.H."/>
            <person name="Ang C.C."/>
            <person name="Tnah L.H."/>
            <person name="Lee C.T."/>
            <person name="Nishiyama T."/>
            <person name="Sese J."/>
            <person name="O'Brien M.J."/>
            <person name="Copetti D."/>
            <person name="Mohd Noor M.I."/>
            <person name="Ong R.C."/>
            <person name="Putra M."/>
            <person name="Sireger I.Z."/>
            <person name="Indrioko S."/>
            <person name="Kosugi Y."/>
            <person name="Izuno A."/>
            <person name="Isagi Y."/>
            <person name="Lee S.L."/>
            <person name="Shimizu K.K."/>
        </authorList>
    </citation>
    <scope>NUCLEOTIDE SEQUENCE [LARGE SCALE GENOMIC DNA]</scope>
    <source>
        <strain evidence="2">214</strain>
    </source>
</reference>
<feature type="signal peptide" evidence="1">
    <location>
        <begin position="1"/>
        <end position="22"/>
    </location>
</feature>
<feature type="chain" id="PRO_5043383208" evidence="1">
    <location>
        <begin position="23"/>
        <end position="116"/>
    </location>
</feature>
<protein>
    <submittedName>
        <fullName evidence="2">Uncharacterized protein</fullName>
    </submittedName>
</protein>
<comment type="caution">
    <text evidence="2">The sequence shown here is derived from an EMBL/GenBank/DDBJ whole genome shotgun (WGS) entry which is preliminary data.</text>
</comment>
<evidence type="ECO:0000256" key="1">
    <source>
        <dbReference type="SAM" id="SignalP"/>
    </source>
</evidence>
<dbReference type="Proteomes" id="UP001054252">
    <property type="component" value="Unassembled WGS sequence"/>
</dbReference>
<evidence type="ECO:0000313" key="2">
    <source>
        <dbReference type="EMBL" id="GKU90342.1"/>
    </source>
</evidence>
<proteinExistence type="predicted"/>
<sequence length="116" mass="13735">MNMLFHLILHFLKFSFFQVVLLTLEDEELLPYIHYLRRGRGFNSLWASLCSYHCWALRTAVYAGMCTIPSRDQLLLRLNETDHAAEKKMRRYINTSPVVGDYIDQLHASRKISLDW</sequence>
<dbReference type="Gene3D" id="1.10.3520.10">
    <property type="entry name" value="Glycolipid transfer protein"/>
    <property type="match status" value="1"/>
</dbReference>
<gene>
    <name evidence="2" type="ORF">SLEP1_g4346</name>
</gene>
<organism evidence="2 3">
    <name type="scientific">Rubroshorea leprosula</name>
    <dbReference type="NCBI Taxonomy" id="152421"/>
    <lineage>
        <taxon>Eukaryota</taxon>
        <taxon>Viridiplantae</taxon>
        <taxon>Streptophyta</taxon>
        <taxon>Embryophyta</taxon>
        <taxon>Tracheophyta</taxon>
        <taxon>Spermatophyta</taxon>
        <taxon>Magnoliopsida</taxon>
        <taxon>eudicotyledons</taxon>
        <taxon>Gunneridae</taxon>
        <taxon>Pentapetalae</taxon>
        <taxon>rosids</taxon>
        <taxon>malvids</taxon>
        <taxon>Malvales</taxon>
        <taxon>Dipterocarpaceae</taxon>
        <taxon>Rubroshorea</taxon>
    </lineage>
</organism>
<accession>A0AAV5HUU7</accession>
<dbReference type="EMBL" id="BPVZ01000004">
    <property type="protein sequence ID" value="GKU90342.1"/>
    <property type="molecule type" value="Genomic_DNA"/>
</dbReference>
<keyword evidence="3" id="KW-1185">Reference proteome</keyword>
<dbReference type="AlphaFoldDB" id="A0AAV5HUU7"/>
<evidence type="ECO:0000313" key="3">
    <source>
        <dbReference type="Proteomes" id="UP001054252"/>
    </source>
</evidence>
<keyword evidence="1" id="KW-0732">Signal</keyword>